<gene>
    <name evidence="1" type="ORF">MRATA1EN3_LOCUS14330</name>
</gene>
<evidence type="ECO:0000313" key="2">
    <source>
        <dbReference type="Proteomes" id="UP001162501"/>
    </source>
</evidence>
<name>A0ACB0ER09_RANTA</name>
<protein>
    <submittedName>
        <fullName evidence="1">Uncharacterized protein</fullName>
    </submittedName>
</protein>
<sequence>MRILCIRRLDVHRDATVNKMPTRSDLEVWNGIRPPKQPISTFCDSAKPGCTAVWGHEGGARIIRAYFLEEVETASPWIPPHGEPGERADVLLQSLCGGVLRSQEGHVSEYGFHECPFLGLWLFAAPTRCGPAPRPHSRSEGGEVWRGEGWRRCTRRPRAVLSEPGLWSVHPCRALCNFSGTIDLECNVNSIPLGNGMVTIIKAEIFTPFLQSRKVSLRGYVIVQRRKPEKSRVRLRVQVRAESDSKATALLAGYGCQSCHFRPNRQLSVSPVALGTVPQVEMTIDKVLGTKRFTGTNSLNPRKSLVSAGSQSLRERIELGPARNGNPSHQRQARATLQLALCLPSPALLRRRSPRSLSSYIQLLLPPPHAVPTRMPAAVPLPSYWHTFQGPGLVVRDARVTEAPGRPCQREGRRGWTPESGARLVRSSKSRKVQIQKAEERQALQAEFQRLGGNCFRKGQPRGDAAGK</sequence>
<reference evidence="1" key="1">
    <citation type="submission" date="2023-05" db="EMBL/GenBank/DDBJ databases">
        <authorList>
            <consortium name="ELIXIR-Norway"/>
        </authorList>
    </citation>
    <scope>NUCLEOTIDE SEQUENCE</scope>
</reference>
<dbReference type="Proteomes" id="UP001162501">
    <property type="component" value="Chromosome 24"/>
</dbReference>
<accession>A0ACB0ER09</accession>
<dbReference type="EMBL" id="OX596108">
    <property type="protein sequence ID" value="CAI9703117.1"/>
    <property type="molecule type" value="Genomic_DNA"/>
</dbReference>
<organism evidence="1 2">
    <name type="scientific">Rangifer tarandus platyrhynchus</name>
    <name type="common">Svalbard reindeer</name>
    <dbReference type="NCBI Taxonomy" id="3082113"/>
    <lineage>
        <taxon>Eukaryota</taxon>
        <taxon>Metazoa</taxon>
        <taxon>Chordata</taxon>
        <taxon>Craniata</taxon>
        <taxon>Vertebrata</taxon>
        <taxon>Euteleostomi</taxon>
        <taxon>Mammalia</taxon>
        <taxon>Eutheria</taxon>
        <taxon>Laurasiatheria</taxon>
        <taxon>Artiodactyla</taxon>
        <taxon>Ruminantia</taxon>
        <taxon>Pecora</taxon>
        <taxon>Cervidae</taxon>
        <taxon>Odocoileinae</taxon>
        <taxon>Rangifer</taxon>
    </lineage>
</organism>
<evidence type="ECO:0000313" key="1">
    <source>
        <dbReference type="EMBL" id="CAI9703117.1"/>
    </source>
</evidence>
<proteinExistence type="predicted"/>